<gene>
    <name evidence="2" type="ORF">ADS79_01135</name>
</gene>
<dbReference type="SUPFAM" id="SSF53955">
    <property type="entry name" value="Lysozyme-like"/>
    <property type="match status" value="1"/>
</dbReference>
<dbReference type="InterPro" id="IPR008258">
    <property type="entry name" value="Transglycosylase_SLT_dom_1"/>
</dbReference>
<protein>
    <recommendedName>
        <fullName evidence="1">Transglycosylase SLT domain-containing protein</fullName>
    </recommendedName>
</protein>
<organism evidence="2 3">
    <name type="scientific">Brevibacillus reuszeri</name>
    <dbReference type="NCBI Taxonomy" id="54915"/>
    <lineage>
        <taxon>Bacteria</taxon>
        <taxon>Bacillati</taxon>
        <taxon>Bacillota</taxon>
        <taxon>Bacilli</taxon>
        <taxon>Bacillales</taxon>
        <taxon>Paenibacillaceae</taxon>
        <taxon>Brevibacillus</taxon>
    </lineage>
</organism>
<reference evidence="3" key="1">
    <citation type="submission" date="2015-07" db="EMBL/GenBank/DDBJ databases">
        <title>Genome sequencing project for genomic taxonomy and phylogenomics of Bacillus-like bacteria.</title>
        <authorList>
            <person name="Liu B."/>
            <person name="Wang J."/>
            <person name="Zhu Y."/>
            <person name="Liu G."/>
            <person name="Chen Q."/>
            <person name="Chen Z."/>
            <person name="Lan J."/>
            <person name="Che J."/>
            <person name="Ge C."/>
            <person name="Shi H."/>
            <person name="Pan Z."/>
            <person name="Liu X."/>
        </authorList>
    </citation>
    <scope>NUCLEOTIDE SEQUENCE [LARGE SCALE GENOMIC DNA]</scope>
    <source>
        <strain evidence="3">DSM 9887</strain>
    </source>
</reference>
<evidence type="ECO:0000313" key="3">
    <source>
        <dbReference type="Proteomes" id="UP000036834"/>
    </source>
</evidence>
<dbReference type="Gene3D" id="1.10.530.10">
    <property type="match status" value="1"/>
</dbReference>
<dbReference type="Proteomes" id="UP000036834">
    <property type="component" value="Unassembled WGS sequence"/>
</dbReference>
<sequence length="201" mass="22647">MVMSLIGMLGVAMMASSGLFLEKGTAEMSLAIERVWEIEETLLQTQAVETIIRSYAPNLSSETVQAYANSIVTNSSKYDVDPVLVTAMIWQESRFRHNAISNKGARGLLQIMPRTARGMGVDPDKLFDPSTNLKAGIEYLSKLRNKYGNLRLGIIAYNQGEGNVSKNQYTPHYYTRVMAHYDQMNRLLRSKQNDFEQAGRR</sequence>
<comment type="caution">
    <text evidence="2">The sequence shown here is derived from an EMBL/GenBank/DDBJ whole genome shotgun (WGS) entry which is preliminary data.</text>
</comment>
<dbReference type="CDD" id="cd16896">
    <property type="entry name" value="LT_Slt70-like"/>
    <property type="match status" value="1"/>
</dbReference>
<dbReference type="PANTHER" id="PTHR37423">
    <property type="entry name" value="SOLUBLE LYTIC MUREIN TRANSGLYCOSYLASE-RELATED"/>
    <property type="match status" value="1"/>
</dbReference>
<dbReference type="OrthoDB" id="9815002at2"/>
<dbReference type="Pfam" id="PF01464">
    <property type="entry name" value="SLT"/>
    <property type="match status" value="1"/>
</dbReference>
<feature type="domain" description="Transglycosylase SLT" evidence="1">
    <location>
        <begin position="73"/>
        <end position="168"/>
    </location>
</feature>
<dbReference type="AlphaFoldDB" id="A0A0K9Z1L9"/>
<name>A0A0K9Z1L9_9BACL</name>
<dbReference type="PATRIC" id="fig|54915.3.peg.5373"/>
<evidence type="ECO:0000313" key="2">
    <source>
        <dbReference type="EMBL" id="KNB74340.1"/>
    </source>
</evidence>
<accession>A0A0K9Z1L9</accession>
<dbReference type="STRING" id="54915.ADS79_01135"/>
<dbReference type="PANTHER" id="PTHR37423:SF2">
    <property type="entry name" value="MEMBRANE-BOUND LYTIC MUREIN TRANSGLYCOSYLASE C"/>
    <property type="match status" value="1"/>
</dbReference>
<dbReference type="InterPro" id="IPR023346">
    <property type="entry name" value="Lysozyme-like_dom_sf"/>
</dbReference>
<evidence type="ECO:0000259" key="1">
    <source>
        <dbReference type="Pfam" id="PF01464"/>
    </source>
</evidence>
<dbReference type="EMBL" id="LGIQ01000002">
    <property type="protein sequence ID" value="KNB74340.1"/>
    <property type="molecule type" value="Genomic_DNA"/>
</dbReference>
<proteinExistence type="predicted"/>